<dbReference type="Proteomes" id="UP000648075">
    <property type="component" value="Unassembled WGS sequence"/>
</dbReference>
<feature type="site" description="Interaction with DNA substrate" evidence="7">
    <location>
        <position position="260"/>
    </location>
</feature>
<comment type="similarity">
    <text evidence="1">Belongs to the DNA repair enzymes AP/ExoA family.</text>
</comment>
<dbReference type="EMBL" id="BMZA01000006">
    <property type="protein sequence ID" value="GGZ05191.1"/>
    <property type="molecule type" value="Genomic_DNA"/>
</dbReference>
<evidence type="ECO:0000313" key="9">
    <source>
        <dbReference type="EMBL" id="GGZ05191.1"/>
    </source>
</evidence>
<feature type="binding site" evidence="6">
    <location>
        <position position="41"/>
    </location>
    <ligand>
        <name>Mg(2+)</name>
        <dbReference type="ChEBI" id="CHEBI:18420"/>
        <label>1</label>
    </ligand>
</feature>
<organism evidence="9 10">
    <name type="scientific">Novosphingobium colocasiae</name>
    <dbReference type="NCBI Taxonomy" id="1256513"/>
    <lineage>
        <taxon>Bacteria</taxon>
        <taxon>Pseudomonadati</taxon>
        <taxon>Pseudomonadota</taxon>
        <taxon>Alphaproteobacteria</taxon>
        <taxon>Sphingomonadales</taxon>
        <taxon>Sphingomonadaceae</taxon>
        <taxon>Novosphingobium</taxon>
    </lineage>
</organism>
<dbReference type="InterPro" id="IPR036691">
    <property type="entry name" value="Endo/exonu/phosph_ase_sf"/>
</dbReference>
<comment type="cofactor">
    <cofactor evidence="6">
        <name>Mg(2+)</name>
        <dbReference type="ChEBI" id="CHEBI:18420"/>
    </cofactor>
    <cofactor evidence="6">
        <name>Mn(2+)</name>
        <dbReference type="ChEBI" id="CHEBI:29035"/>
    </cofactor>
    <text evidence="6">Probably binds two magnesium or manganese ions per subunit.</text>
</comment>
<dbReference type="NCBIfam" id="TIGR00195">
    <property type="entry name" value="exoDNase_III"/>
    <property type="match status" value="1"/>
</dbReference>
<feature type="binding site" evidence="6">
    <location>
        <position position="159"/>
    </location>
    <ligand>
        <name>Mg(2+)</name>
        <dbReference type="ChEBI" id="CHEBI:18420"/>
        <label>1</label>
    </ligand>
</feature>
<dbReference type="SUPFAM" id="SSF56219">
    <property type="entry name" value="DNase I-like"/>
    <property type="match status" value="1"/>
</dbReference>
<proteinExistence type="inferred from homology"/>
<keyword evidence="6" id="KW-0464">Manganese</keyword>
<dbReference type="AlphaFoldDB" id="A0A918PG26"/>
<dbReference type="PANTHER" id="PTHR43250:SF2">
    <property type="entry name" value="EXODEOXYRIBONUCLEASE III"/>
    <property type="match status" value="1"/>
</dbReference>
<feature type="binding site" evidence="6">
    <location>
        <position position="161"/>
    </location>
    <ligand>
        <name>Mg(2+)</name>
        <dbReference type="ChEBI" id="CHEBI:18420"/>
        <label>1</label>
    </ligand>
</feature>
<evidence type="ECO:0000259" key="8">
    <source>
        <dbReference type="Pfam" id="PF03372"/>
    </source>
</evidence>
<evidence type="ECO:0000256" key="2">
    <source>
        <dbReference type="ARBA" id="ARBA00022723"/>
    </source>
</evidence>
<gene>
    <name evidence="9" type="ORF">GCM10011614_20080</name>
</gene>
<feature type="active site" description="Proton acceptor" evidence="5">
    <location>
        <position position="260"/>
    </location>
</feature>
<evidence type="ECO:0000256" key="4">
    <source>
        <dbReference type="ARBA" id="ARBA00022842"/>
    </source>
</evidence>
<dbReference type="InterPro" id="IPR037493">
    <property type="entry name" value="ExoIII-like"/>
</dbReference>
<dbReference type="InterPro" id="IPR005135">
    <property type="entry name" value="Endo/exonuclease/phosphatase"/>
</dbReference>
<feature type="site" description="Transition state stabilizer" evidence="7">
    <location>
        <position position="161"/>
    </location>
</feature>
<dbReference type="PANTHER" id="PTHR43250">
    <property type="entry name" value="EXODEOXYRIBONUCLEASE III"/>
    <property type="match status" value="1"/>
</dbReference>
<reference evidence="9" key="1">
    <citation type="journal article" date="2014" name="Int. J. Syst. Evol. Microbiol.">
        <title>Complete genome sequence of Corynebacterium casei LMG S-19264T (=DSM 44701T), isolated from a smear-ripened cheese.</title>
        <authorList>
            <consortium name="US DOE Joint Genome Institute (JGI-PGF)"/>
            <person name="Walter F."/>
            <person name="Albersmeier A."/>
            <person name="Kalinowski J."/>
            <person name="Ruckert C."/>
        </authorList>
    </citation>
    <scope>NUCLEOTIDE SEQUENCE</scope>
    <source>
        <strain evidence="9">KCTC 32255</strain>
    </source>
</reference>
<dbReference type="Gene3D" id="3.60.10.10">
    <property type="entry name" value="Endonuclease/exonuclease/phosphatase"/>
    <property type="match status" value="1"/>
</dbReference>
<dbReference type="CDD" id="cd09086">
    <property type="entry name" value="ExoIII-like_AP-endo"/>
    <property type="match status" value="1"/>
</dbReference>
<reference evidence="9" key="2">
    <citation type="submission" date="2020-09" db="EMBL/GenBank/DDBJ databases">
        <authorList>
            <person name="Sun Q."/>
            <person name="Kim S."/>
        </authorList>
    </citation>
    <scope>NUCLEOTIDE SEQUENCE</scope>
    <source>
        <strain evidence="9">KCTC 32255</strain>
    </source>
</reference>
<feature type="binding site" evidence="6">
    <location>
        <position position="14"/>
    </location>
    <ligand>
        <name>Mg(2+)</name>
        <dbReference type="ChEBI" id="CHEBI:18420"/>
        <label>1</label>
    </ligand>
</feature>
<keyword evidence="3" id="KW-0378">Hydrolase</keyword>
<dbReference type="NCBIfam" id="TIGR00633">
    <property type="entry name" value="xth"/>
    <property type="match status" value="1"/>
</dbReference>
<sequence>MRIELLDLKIASFNINGVKARLPRLLEWLEETRPAVACLQEIKSQDEGFPIAEFEKLGYHGIWHGQKGFNGVAILADGEAPREVRRGLEGEPEDEHSRYLEADVFGVRVVCIYLPNGNPVFHDGEPGPKFAYKLRWMERLRTRMAQIRAEEVPAIVTGDYNVIPTDRDVWSPPAMASDALMQPQSRDAYIRLLGDGWTDALALHNPRGGVWTYWDYQAGAWQRDHGFRIDHALLSPELADRLVECGVDKAHRGREKASDHAPVWVRIAA</sequence>
<feature type="site" description="Important for catalytic activity" evidence="7">
    <location>
        <position position="230"/>
    </location>
</feature>
<keyword evidence="4 6" id="KW-0460">Magnesium</keyword>
<evidence type="ECO:0000256" key="7">
    <source>
        <dbReference type="PIRSR" id="PIRSR604808-3"/>
    </source>
</evidence>
<evidence type="ECO:0000256" key="1">
    <source>
        <dbReference type="ARBA" id="ARBA00007092"/>
    </source>
</evidence>
<dbReference type="PROSITE" id="PS51435">
    <property type="entry name" value="AP_NUCLEASE_F1_4"/>
    <property type="match status" value="1"/>
</dbReference>
<dbReference type="InterPro" id="IPR004808">
    <property type="entry name" value="AP_endonuc_1"/>
</dbReference>
<keyword evidence="10" id="KW-1185">Reference proteome</keyword>
<dbReference type="GO" id="GO:0006281">
    <property type="term" value="P:DNA repair"/>
    <property type="evidence" value="ECO:0007669"/>
    <property type="project" value="InterPro"/>
</dbReference>
<name>A0A918PG26_9SPHN</name>
<feature type="active site" description="Proton donor/acceptor" evidence="5">
    <location>
        <position position="159"/>
    </location>
</feature>
<feature type="binding site" evidence="6">
    <location>
        <position position="260"/>
    </location>
    <ligand>
        <name>Mg(2+)</name>
        <dbReference type="ChEBI" id="CHEBI:18420"/>
        <label>1</label>
    </ligand>
</feature>
<feature type="active site" evidence="5">
    <location>
        <position position="113"/>
    </location>
</feature>
<dbReference type="GO" id="GO:0046872">
    <property type="term" value="F:metal ion binding"/>
    <property type="evidence" value="ECO:0007669"/>
    <property type="project" value="UniProtKB-KW"/>
</dbReference>
<protein>
    <submittedName>
        <fullName evidence="9">Exodeoxyribonuclease III</fullName>
    </submittedName>
</protein>
<evidence type="ECO:0000256" key="6">
    <source>
        <dbReference type="PIRSR" id="PIRSR604808-2"/>
    </source>
</evidence>
<accession>A0A918PG26</accession>
<dbReference type="Pfam" id="PF03372">
    <property type="entry name" value="Exo_endo_phos"/>
    <property type="match status" value="1"/>
</dbReference>
<evidence type="ECO:0000256" key="5">
    <source>
        <dbReference type="PIRSR" id="PIRSR604808-1"/>
    </source>
</evidence>
<comment type="caution">
    <text evidence="9">The sequence shown here is derived from an EMBL/GenBank/DDBJ whole genome shotgun (WGS) entry which is preliminary data.</text>
</comment>
<evidence type="ECO:0000313" key="10">
    <source>
        <dbReference type="Proteomes" id="UP000648075"/>
    </source>
</evidence>
<dbReference type="GO" id="GO:0008311">
    <property type="term" value="F:double-stranded DNA 3'-5' DNA exonuclease activity"/>
    <property type="evidence" value="ECO:0007669"/>
    <property type="project" value="InterPro"/>
</dbReference>
<evidence type="ECO:0000256" key="3">
    <source>
        <dbReference type="ARBA" id="ARBA00022801"/>
    </source>
</evidence>
<feature type="domain" description="Endonuclease/exonuclease/phosphatase" evidence="8">
    <location>
        <begin position="11"/>
        <end position="260"/>
    </location>
</feature>
<keyword evidence="2 6" id="KW-0479">Metal-binding</keyword>
<feature type="binding site" evidence="6">
    <location>
        <position position="259"/>
    </location>
    <ligand>
        <name>Mg(2+)</name>
        <dbReference type="ChEBI" id="CHEBI:18420"/>
        <label>1</label>
    </ligand>
</feature>